<comment type="caution">
    <text evidence="1">The sequence shown here is derived from an EMBL/GenBank/DDBJ whole genome shotgun (WGS) entry which is preliminary data.</text>
</comment>
<dbReference type="PATRIC" id="fig|69279.3.peg.2366"/>
<dbReference type="STRING" id="69279.BG36_04890"/>
<protein>
    <recommendedName>
        <fullName evidence="3">DUF1403 family protein</fullName>
    </recommendedName>
</protein>
<dbReference type="Proteomes" id="UP000019849">
    <property type="component" value="Unassembled WGS sequence"/>
</dbReference>
<accession>A0A011UPY2</accession>
<organism evidence="1 2">
    <name type="scientific">Aquamicrobium defluvii</name>
    <dbReference type="NCBI Taxonomy" id="69279"/>
    <lineage>
        <taxon>Bacteria</taxon>
        <taxon>Pseudomonadati</taxon>
        <taxon>Pseudomonadota</taxon>
        <taxon>Alphaproteobacteria</taxon>
        <taxon>Hyphomicrobiales</taxon>
        <taxon>Phyllobacteriaceae</taxon>
        <taxon>Aquamicrobium</taxon>
    </lineage>
</organism>
<proteinExistence type="predicted"/>
<reference evidence="1 2" key="1">
    <citation type="submission" date="2014-02" db="EMBL/GenBank/DDBJ databases">
        <title>Aquamicrobium defluvii Genome sequencing.</title>
        <authorList>
            <person name="Wang X."/>
        </authorList>
    </citation>
    <scope>NUCLEOTIDE SEQUENCE [LARGE SCALE GENOMIC DNA]</scope>
    <source>
        <strain evidence="1 2">W13Z1</strain>
    </source>
</reference>
<dbReference type="EMBL" id="JENY01000014">
    <property type="protein sequence ID" value="EXL07918.1"/>
    <property type="molecule type" value="Genomic_DNA"/>
</dbReference>
<dbReference type="AlphaFoldDB" id="A0A011UPY2"/>
<evidence type="ECO:0000313" key="2">
    <source>
        <dbReference type="Proteomes" id="UP000019849"/>
    </source>
</evidence>
<dbReference type="InterPro" id="IPR009843">
    <property type="entry name" value="DUF1403"/>
</dbReference>
<name>A0A011UPY2_9HYPH</name>
<dbReference type="HOGENOM" id="CLU_077136_0_0_5"/>
<sequence length="317" mass="34528">MNRQALPASLSAIPVPRVPAWAVPRGSVDSDVEAAYMAGSALNSLDNLVRSDAPWLGAWRHRLALKAAAATTKLMRRTEDESALRDAWYLRQPGDAFGPAGNVLLAWRKLAGRILPPTPEDLQSVAELLGITWSDAFGDCLEELAADMRAAAPAPLIAARAATAIMRVNPKAEPLAWWMADCALSWRMGWRHAVPILGTQIHAPLLRFGPNRYRARPGGEEFERAVFVAASLGSNEACRLAAGMAQQADRLIVVMPKLRAKGAGEVIALLLSDDAVSSSFTSKAMTRWASRRLFERLQQLDAVRELSGRPTFRLYGL</sequence>
<dbReference type="RefSeq" id="WP_035026786.1">
    <property type="nucleotide sequence ID" value="NZ_KK073887.1"/>
</dbReference>
<dbReference type="Pfam" id="PF07183">
    <property type="entry name" value="DUF1403"/>
    <property type="match status" value="1"/>
</dbReference>
<dbReference type="eggNOG" id="ENOG502Z8P4">
    <property type="taxonomic scope" value="Bacteria"/>
</dbReference>
<gene>
    <name evidence="1" type="ORF">BG36_04890</name>
</gene>
<evidence type="ECO:0000313" key="1">
    <source>
        <dbReference type="EMBL" id="EXL07918.1"/>
    </source>
</evidence>
<evidence type="ECO:0008006" key="3">
    <source>
        <dbReference type="Google" id="ProtNLM"/>
    </source>
</evidence>